<protein>
    <submittedName>
        <fullName evidence="1">Isocitrate lyase/phosphoenolpyruvate mutase family protein</fullName>
    </submittedName>
</protein>
<dbReference type="PANTHER" id="PTHR42905">
    <property type="entry name" value="PHOSPHOENOLPYRUVATE CARBOXYLASE"/>
    <property type="match status" value="1"/>
</dbReference>
<dbReference type="InterPro" id="IPR039556">
    <property type="entry name" value="ICL/PEPM"/>
</dbReference>
<dbReference type="Pfam" id="PF13714">
    <property type="entry name" value="PEP_mutase"/>
    <property type="match status" value="1"/>
</dbReference>
<gene>
    <name evidence="1" type="ORF">RM844_08105</name>
</gene>
<dbReference type="InterPro" id="IPR040442">
    <property type="entry name" value="Pyrv_kinase-like_dom_sf"/>
</dbReference>
<comment type="caution">
    <text evidence="1">The sequence shown here is derived from an EMBL/GenBank/DDBJ whole genome shotgun (WGS) entry which is preliminary data.</text>
</comment>
<proteinExistence type="predicted"/>
<organism evidence="1 2">
    <name type="scientific">Streptomyces chisholmiae</name>
    <dbReference type="NCBI Taxonomy" id="3075540"/>
    <lineage>
        <taxon>Bacteria</taxon>
        <taxon>Bacillati</taxon>
        <taxon>Actinomycetota</taxon>
        <taxon>Actinomycetes</taxon>
        <taxon>Kitasatosporales</taxon>
        <taxon>Streptomycetaceae</taxon>
        <taxon>Streptomyces</taxon>
    </lineage>
</organism>
<dbReference type="GO" id="GO:0016829">
    <property type="term" value="F:lyase activity"/>
    <property type="evidence" value="ECO:0007669"/>
    <property type="project" value="UniProtKB-KW"/>
</dbReference>
<dbReference type="EMBL" id="JAVREO010000004">
    <property type="protein sequence ID" value="MDT0266257.1"/>
    <property type="molecule type" value="Genomic_DNA"/>
</dbReference>
<name>A0ABU2JMX2_9ACTN</name>
<evidence type="ECO:0000313" key="1">
    <source>
        <dbReference type="EMBL" id="MDT0266257.1"/>
    </source>
</evidence>
<reference evidence="2" key="1">
    <citation type="submission" date="2023-07" db="EMBL/GenBank/DDBJ databases">
        <title>30 novel species of actinomycetes from the DSMZ collection.</title>
        <authorList>
            <person name="Nouioui I."/>
        </authorList>
    </citation>
    <scope>NUCLEOTIDE SEQUENCE [LARGE SCALE GENOMIC DNA]</scope>
    <source>
        <strain evidence="2">DSM 44915</strain>
    </source>
</reference>
<dbReference type="Gene3D" id="3.20.20.60">
    <property type="entry name" value="Phosphoenolpyruvate-binding domains"/>
    <property type="match status" value="1"/>
</dbReference>
<keyword evidence="1" id="KW-0456">Lyase</keyword>
<dbReference type="RefSeq" id="WP_311666275.1">
    <property type="nucleotide sequence ID" value="NZ_JAVREO010000004.1"/>
</dbReference>
<evidence type="ECO:0000313" key="2">
    <source>
        <dbReference type="Proteomes" id="UP001183410"/>
    </source>
</evidence>
<keyword evidence="2" id="KW-1185">Reference proteome</keyword>
<dbReference type="SUPFAM" id="SSF51621">
    <property type="entry name" value="Phosphoenolpyruvate/pyruvate domain"/>
    <property type="match status" value="1"/>
</dbReference>
<dbReference type="PANTHER" id="PTHR42905:SF16">
    <property type="entry name" value="CARBOXYPHOSPHONOENOLPYRUVATE PHOSPHONOMUTASE-LIKE PROTEIN (AFU_ORTHOLOGUE AFUA_5G07230)"/>
    <property type="match status" value="1"/>
</dbReference>
<sequence>MESHHAPRLESLATRARLLHTLHRGAQPLLLANAWDVASARLAARAGAAAIATTSSGVAWSLGAPDGDRLARDAAIALVGRIAAAVPLPVTADLESGYAVDAAGVRETIGLALAAGAAGVNLEDSSHDPAEPLRPVAEQAERLAAARAAADAAGVPLFVNARVDVFLRRPGAHPALLDATLERGRAYLAAGADGVFVPGVTDPALVRELTTALPAPVNLLVGPGAPPVAELAAAGAARLSLGSAVAQAAYATAARAAGEFLTTGGYQPLTPALDYGDLNALLADDD</sequence>
<dbReference type="CDD" id="cd00377">
    <property type="entry name" value="ICL_PEPM"/>
    <property type="match status" value="1"/>
</dbReference>
<dbReference type="InterPro" id="IPR015813">
    <property type="entry name" value="Pyrv/PenolPyrv_kinase-like_dom"/>
</dbReference>
<dbReference type="Proteomes" id="UP001183410">
    <property type="component" value="Unassembled WGS sequence"/>
</dbReference>
<accession>A0ABU2JMX2</accession>